<dbReference type="PANTHER" id="PTHR33375:SF1">
    <property type="entry name" value="CHROMOSOME-PARTITIONING PROTEIN PARB-RELATED"/>
    <property type="match status" value="1"/>
</dbReference>
<protein>
    <recommendedName>
        <fullName evidence="2">ParB/Sulfiredoxin domain-containing protein</fullName>
    </recommendedName>
</protein>
<evidence type="ECO:0000313" key="1">
    <source>
        <dbReference type="EMBL" id="MPL75825.1"/>
    </source>
</evidence>
<dbReference type="SUPFAM" id="SSF110849">
    <property type="entry name" value="ParB/Sulfiredoxin"/>
    <property type="match status" value="1"/>
</dbReference>
<dbReference type="EMBL" id="VSSQ01000092">
    <property type="protein sequence ID" value="MPL75825.1"/>
    <property type="molecule type" value="Genomic_DNA"/>
</dbReference>
<proteinExistence type="predicted"/>
<comment type="caution">
    <text evidence="1">The sequence shown here is derived from an EMBL/GenBank/DDBJ whole genome shotgun (WGS) entry which is preliminary data.</text>
</comment>
<dbReference type="SUPFAM" id="SSF109709">
    <property type="entry name" value="KorB DNA-binding domain-like"/>
    <property type="match status" value="1"/>
</dbReference>
<evidence type="ECO:0008006" key="2">
    <source>
        <dbReference type="Google" id="ProtNLM"/>
    </source>
</evidence>
<dbReference type="InterPro" id="IPR036086">
    <property type="entry name" value="ParB/Sulfiredoxin_sf"/>
</dbReference>
<dbReference type="Gene3D" id="1.10.10.2830">
    <property type="match status" value="1"/>
</dbReference>
<dbReference type="PANTHER" id="PTHR33375">
    <property type="entry name" value="CHROMOSOME-PARTITIONING PROTEIN PARB-RELATED"/>
    <property type="match status" value="1"/>
</dbReference>
<name>A0A644UA21_9ZZZZ</name>
<organism evidence="1">
    <name type="scientific">bioreactor metagenome</name>
    <dbReference type="NCBI Taxonomy" id="1076179"/>
    <lineage>
        <taxon>unclassified sequences</taxon>
        <taxon>metagenomes</taxon>
        <taxon>ecological metagenomes</taxon>
    </lineage>
</organism>
<dbReference type="GO" id="GO:0007059">
    <property type="term" value="P:chromosome segregation"/>
    <property type="evidence" value="ECO:0007669"/>
    <property type="project" value="TreeGrafter"/>
</dbReference>
<reference evidence="1" key="1">
    <citation type="submission" date="2019-08" db="EMBL/GenBank/DDBJ databases">
        <authorList>
            <person name="Kucharzyk K."/>
            <person name="Murdoch R.W."/>
            <person name="Higgins S."/>
            <person name="Loffler F."/>
        </authorList>
    </citation>
    <scope>NUCLEOTIDE SEQUENCE</scope>
</reference>
<dbReference type="AlphaFoldDB" id="A0A644UA21"/>
<gene>
    <name evidence="1" type="ORF">SDC9_21656</name>
</gene>
<sequence>METDNFSLKENEHRIDNVYTVKINPLFISVLRQSRTSMSITGIEELVASVRDKGQKTPGDIYAFPKSEAVNYVKEMNNLWNTNYKLDDFIPFYIKEKKDYFYLFLVAGHRRLRAAYELKTFYVVNIHFEKSFEEAIEWQLAENVQREELSLLDLITSATHYWVKLKKKNPKLTLASFAKKHIHKSVSWLSSALRFSRLPIPAQDLIRKTDSQKGVKYNIMLEFAKLYDFSLLKEKPLSAEILIAYINHVVSHKYNLQKVKEFCEIRKSEILGQQDLFQLKIEEVNKNSLTAIRRNKTSHMSEAESYLKSSEVIARQITENCRTKAENVLELGFELEEILTSE</sequence>
<dbReference type="Gene3D" id="3.90.1530.30">
    <property type="match status" value="1"/>
</dbReference>
<accession>A0A644UA21</accession>
<dbReference type="GO" id="GO:0005694">
    <property type="term" value="C:chromosome"/>
    <property type="evidence" value="ECO:0007669"/>
    <property type="project" value="TreeGrafter"/>
</dbReference>
<dbReference type="InterPro" id="IPR050336">
    <property type="entry name" value="Chromosome_partition/occlusion"/>
</dbReference>